<dbReference type="InterPro" id="IPR050708">
    <property type="entry name" value="T6SS_VgrG/RHS"/>
</dbReference>
<sequence length="2224" mass="240275">MTLLGVSLVAGVASYVPEAEAVSAAKVPAPAVQQDETTPGKDFVPAPAEQSKMPDFVPKAPIWPSPGVSRVGAGSVVADGLAKSAAASPVAAAFKTGATKSAAAPAGQLEVLSQADSARLGVPGVVLRLSRTDAQPSTSKARVSVDYSKFADAYGGDWSSRLRLVELDCGSAQACTEKRLLPAGANDLETKTVSAEVDVAPAPPAARAGQASPQLTTLAVTAGASGATGDYAASTLSPSSTWNVGSQTGDFNWNYPLRVPPGTAGPKPELSIGYSSASIDGQVASTNNQTSWVGQGYTLEPGYIERRYISCSQDMTPSSNNKAKTGDLCWKSDNAFLSLGGRSGELFKLSSRPDPSDPAATIDTFRLKNDDGSLIERRYGAANATDGVAKGEHWQLTTTDGTTYFFGVNPNLTNGEKSNSVSTVPVFGNHENEPCHKAAFAESFCTQAWRWSVDKVVDPSKNLMTYQYVQENNYYGRNNNTAVSQYQRASYPWRINYAKRQDANETVTAYPARVVFSVSERCIPKTGVTCADLTAATASDWPDTPFDQICTSSSTCPSRTSPSFFTRKRLTAVDTQILGSDNTYSSVDTWTLTHQFPGADVAPSLWLASITHQGRVGGSVSNPTVSFIGVQMPNRVDVIKDARPAMQKWRVGKINSESGLTTDVTYSVADCPLKRGEADAPTNAKRCFPVYWAIDGAEEPTLDWFHKYVVTSVVADDRVTDAPSQQTLYEYVGTPAWHFDNSEFTRVKNRTWGQWRGYSKVNVRTGPVGNQTQTQYTYFRGMDNDYLDRAGTSRKSVAVTDSRGDTVEDAERYNGFVREQITYNGSGGAEVSKTISTPWTSSTGSAGGYTALLLRTESTVNLTRLSSGNYRITQTSATFNGHGFPTVVDDLGDTATAADDRCTRLTYNPNDDLWLWGSVSREEKVSVACTATPNRPAQVISDIRNYYDNAGSLTAPPTRGLTTKVETMSGWSSGPVYEQRSRMVYDSLGRVVETYDGLDRRTSMVEFTPKAGGPVTAMKTTDAKNFTNTTEISPAWGSSLAEIDANQRRTDLTYDALGRLTAVWLPDRSKADKVTASMIFSYVVPNNAPNVVVTQQLKPDGTYKTSRTLLDGLLRQRQVQTPAANGAGRILMDTRYDERGNVAFSDGPYHDSTSQPSNVLFDANEPNLPARTANTYDGANRNVLSQFIVANNEQSRTTTTYNGDSVTVVPPEGGTTTTTLTDARGHKSELRQYRGRAATGAYDSTKYTYTPDDQLASVTNAAGSVWSFGYDIRGRRIQSDDPDKGTTTSVYDAADRVVSAKDARGQQVFYSYDELDRKTAVRSGSATGPVLASWTYDTLGKGLLTSSTRTVNGNDYVSAVTGYDAMDRPTGTKVVIPETEGELKGTYTSTTAYNPDGSIDYARLPSTPGLPDETINLEYDANGNPQRMGGWQAYVSETTYTAFGEPLQYNVGQRTGKSAYQTFSYENGTRRLSEMKVNREGIAQTDDTFNYTYDDASNVKSVSHKFGTSVDLQCYATDYLRRTTEAWTPAGTCADTRSASTVGGPAPYWQSYTYDVTGNRKTITDHKTAGDTTSTYTYPAATAARPHAVTGVSESGPGGTAVDTYAYDAAGNMSSRQVGGDTDTLTWDAEGHLASVSGPAGDTSFVYDADGNRLIRHDPKGATLYLASAEVRWDTGETQTVGSTRYYDYNGKTIAMRNDASSVEYLMPDPHGTATVSVDGLTATVSRRFMDPYGNPRGTPSPTWEPKARGFVNGVDDPSTGLTHLGAREYDPKLGKFISVDPLVDTADPQTLNAYAYSNGNPATFSDPDGLMFLGGKGEEGTETRGNTSAPDEPNETNPTTNRNNHPDTTPGPSPQQDLSQHQQKRDQAKERVKRVIKDIVKILADELGITDAINCFTNGDIGGCISTGVTILSSLAGGIAGKIIGRYLFKPKKFANLIGNITRLADEAIDAIKGYRKAEDDLKQAASCAIGNSFVPGTLVLLANGETKPIEQLKLGDKVVATDPATGKTSHEPVVRTITGRGPKQLVDIRIMALDRNGAAQAATVTATAGHPFYVPERRDWVDAGELQINQNLAGSVPDQLIRVTGVHLYTQPERVHNLTIRGIHTYYVLAGPTPVLVHNDSCWSSTRNKTSVENAFKHWDKHKTEFPNLNNAKEYVEAGTTFLRSTNKNILTRTRGNGDSVRYNPVTNEFGVMDRSGVPRTYFRPDPADHGHATNMDYFNAQ</sequence>
<feature type="region of interest" description="Disordered" evidence="2">
    <location>
        <begin position="1142"/>
        <end position="1166"/>
    </location>
</feature>
<evidence type="ECO:0000256" key="1">
    <source>
        <dbReference type="ARBA" id="ARBA00022737"/>
    </source>
</evidence>
<feature type="compositionally biased region" description="Low complexity" evidence="2">
    <location>
        <begin position="1824"/>
        <end position="1851"/>
    </location>
</feature>
<feature type="domain" description="Hint" evidence="3">
    <location>
        <begin position="1972"/>
        <end position="2078"/>
    </location>
</feature>
<dbReference type="EMBL" id="BAAANF010000006">
    <property type="protein sequence ID" value="GAA1677099.1"/>
    <property type="molecule type" value="Genomic_DNA"/>
</dbReference>
<evidence type="ECO:0000259" key="3">
    <source>
        <dbReference type="SMART" id="SM00306"/>
    </source>
</evidence>
<dbReference type="InterPro" id="IPR022385">
    <property type="entry name" value="Rhs_assc_core"/>
</dbReference>
<dbReference type="SMART" id="SM00306">
    <property type="entry name" value="HintN"/>
    <property type="match status" value="1"/>
</dbReference>
<evidence type="ECO:0000256" key="2">
    <source>
        <dbReference type="SAM" id="MobiDB-lite"/>
    </source>
</evidence>
<gene>
    <name evidence="4" type="ORF">GCM10009745_20570</name>
</gene>
<dbReference type="PANTHER" id="PTHR32305:SF17">
    <property type="entry name" value="TRNA NUCLEASE WAPA"/>
    <property type="match status" value="1"/>
</dbReference>
<dbReference type="NCBIfam" id="TIGR01643">
    <property type="entry name" value="YD_repeat_2x"/>
    <property type="match status" value="3"/>
</dbReference>
<dbReference type="Gene3D" id="2.180.10.10">
    <property type="entry name" value="RHS repeat-associated core"/>
    <property type="match status" value="2"/>
</dbReference>
<dbReference type="InterPro" id="IPR036844">
    <property type="entry name" value="Hint_dom_sf"/>
</dbReference>
<organism evidence="4 5">
    <name type="scientific">Kribbella yunnanensis</name>
    <dbReference type="NCBI Taxonomy" id="190194"/>
    <lineage>
        <taxon>Bacteria</taxon>
        <taxon>Bacillati</taxon>
        <taxon>Actinomycetota</taxon>
        <taxon>Actinomycetes</taxon>
        <taxon>Propionibacteriales</taxon>
        <taxon>Kribbellaceae</taxon>
        <taxon>Kribbella</taxon>
    </lineage>
</organism>
<keyword evidence="5" id="KW-1185">Reference proteome</keyword>
<keyword evidence="1" id="KW-0677">Repeat</keyword>
<dbReference type="Pfam" id="PF07591">
    <property type="entry name" value="PT-HINT"/>
    <property type="match status" value="1"/>
</dbReference>
<dbReference type="InterPro" id="IPR003587">
    <property type="entry name" value="Hint_dom_N"/>
</dbReference>
<evidence type="ECO:0000313" key="5">
    <source>
        <dbReference type="Proteomes" id="UP001500280"/>
    </source>
</evidence>
<dbReference type="Pfam" id="PF25023">
    <property type="entry name" value="TEN_YD-shell"/>
    <property type="match status" value="2"/>
</dbReference>
<evidence type="ECO:0000313" key="4">
    <source>
        <dbReference type="EMBL" id="GAA1677099.1"/>
    </source>
</evidence>
<comment type="caution">
    <text evidence="4">The sequence shown here is derived from an EMBL/GenBank/DDBJ whole genome shotgun (WGS) entry which is preliminary data.</text>
</comment>
<proteinExistence type="predicted"/>
<dbReference type="RefSeq" id="WP_344148733.1">
    <property type="nucleotide sequence ID" value="NZ_BAAANF010000006.1"/>
</dbReference>
<dbReference type="InterPro" id="IPR056823">
    <property type="entry name" value="TEN-like_YD-shell"/>
</dbReference>
<dbReference type="NCBIfam" id="TIGR03696">
    <property type="entry name" value="Rhs_assc_core"/>
    <property type="match status" value="1"/>
</dbReference>
<feature type="region of interest" description="Disordered" evidence="2">
    <location>
        <begin position="1803"/>
        <end position="1871"/>
    </location>
</feature>
<accession>A0ABP4SW21</accession>
<dbReference type="InterPro" id="IPR006530">
    <property type="entry name" value="YD"/>
</dbReference>
<dbReference type="CDD" id="cd00081">
    <property type="entry name" value="Hint"/>
    <property type="match status" value="1"/>
</dbReference>
<reference evidence="5" key="1">
    <citation type="journal article" date="2019" name="Int. J. Syst. Evol. Microbiol.">
        <title>The Global Catalogue of Microorganisms (GCM) 10K type strain sequencing project: providing services to taxonomists for standard genome sequencing and annotation.</title>
        <authorList>
            <consortium name="The Broad Institute Genomics Platform"/>
            <consortium name="The Broad Institute Genome Sequencing Center for Infectious Disease"/>
            <person name="Wu L."/>
            <person name="Ma J."/>
        </authorList>
    </citation>
    <scope>NUCLEOTIDE SEQUENCE [LARGE SCALE GENOMIC DNA]</scope>
    <source>
        <strain evidence="5">JCM 14307</strain>
    </source>
</reference>
<dbReference type="Gene3D" id="2.170.16.10">
    <property type="entry name" value="Hedgehog/Intein (Hint) domain"/>
    <property type="match status" value="1"/>
</dbReference>
<protein>
    <submittedName>
        <fullName evidence="4">RHS repeat-associated core domain-containing protein</fullName>
    </submittedName>
</protein>
<dbReference type="Proteomes" id="UP001500280">
    <property type="component" value="Unassembled WGS sequence"/>
</dbReference>
<dbReference type="SUPFAM" id="SSF51294">
    <property type="entry name" value="Hedgehog/intein (Hint) domain"/>
    <property type="match status" value="1"/>
</dbReference>
<name>A0ABP4SW21_9ACTN</name>
<dbReference type="PANTHER" id="PTHR32305">
    <property type="match status" value="1"/>
</dbReference>